<evidence type="ECO:0000313" key="2">
    <source>
        <dbReference type="EnsemblMetazoa" id="XP_016663320.2"/>
    </source>
</evidence>
<accession>A0A8R2D6S9</accession>
<feature type="signal peptide" evidence="1">
    <location>
        <begin position="1"/>
        <end position="17"/>
    </location>
</feature>
<protein>
    <submittedName>
        <fullName evidence="2">Uncharacterized protein</fullName>
    </submittedName>
</protein>
<organism evidence="2 3">
    <name type="scientific">Acyrthosiphon pisum</name>
    <name type="common">Pea aphid</name>
    <dbReference type="NCBI Taxonomy" id="7029"/>
    <lineage>
        <taxon>Eukaryota</taxon>
        <taxon>Metazoa</taxon>
        <taxon>Ecdysozoa</taxon>
        <taxon>Arthropoda</taxon>
        <taxon>Hexapoda</taxon>
        <taxon>Insecta</taxon>
        <taxon>Pterygota</taxon>
        <taxon>Neoptera</taxon>
        <taxon>Paraneoptera</taxon>
        <taxon>Hemiptera</taxon>
        <taxon>Sternorrhyncha</taxon>
        <taxon>Aphidomorpha</taxon>
        <taxon>Aphidoidea</taxon>
        <taxon>Aphididae</taxon>
        <taxon>Macrosiphini</taxon>
        <taxon>Acyrthosiphon</taxon>
    </lineage>
</organism>
<dbReference type="KEGG" id="api:100163955"/>
<dbReference type="Proteomes" id="UP000007819">
    <property type="component" value="Chromosome X"/>
</dbReference>
<feature type="chain" id="PRO_5035735868" evidence="1">
    <location>
        <begin position="18"/>
        <end position="222"/>
    </location>
</feature>
<name>A0A8R2D6S9_ACYPI</name>
<sequence>MHISLGLLWLCFQIIHGEIIRCPMGGLDQEDLPQTLIDGGLDQKDLCQTLIDDSVFNKFYNRSFQRKMKPNSKYMYDVYDNPYYNFEENTKEKAITWTPAVKHYLMLGTTLNSSYRDTLKMEYELSNNYVIFRQSIIVDDDDQIDTQWNDVLSIGTDTYRLKYHNILSNKYYKIETNISSKEFMVVVQSYYNAASTHYFSRDYKTAQILIEEGKHCNKYNIY</sequence>
<dbReference type="RefSeq" id="XP_016663320.2">
    <property type="nucleotide sequence ID" value="XM_016807831.2"/>
</dbReference>
<reference evidence="2" key="2">
    <citation type="submission" date="2022-06" db="UniProtKB">
        <authorList>
            <consortium name="EnsemblMetazoa"/>
        </authorList>
    </citation>
    <scope>IDENTIFICATION</scope>
</reference>
<evidence type="ECO:0000256" key="1">
    <source>
        <dbReference type="SAM" id="SignalP"/>
    </source>
</evidence>
<proteinExistence type="predicted"/>
<keyword evidence="1" id="KW-0732">Signal</keyword>
<dbReference type="EnsemblMetazoa" id="XM_016807831.2">
    <property type="protein sequence ID" value="XP_016663320.2"/>
    <property type="gene ID" value="LOC100163955"/>
</dbReference>
<dbReference type="AlphaFoldDB" id="A0A8R2D6S9"/>
<keyword evidence="3" id="KW-1185">Reference proteome</keyword>
<dbReference type="GeneID" id="100163955"/>
<evidence type="ECO:0000313" key="3">
    <source>
        <dbReference type="Proteomes" id="UP000007819"/>
    </source>
</evidence>
<reference evidence="3" key="1">
    <citation type="submission" date="2010-06" db="EMBL/GenBank/DDBJ databases">
        <authorList>
            <person name="Jiang H."/>
            <person name="Abraham K."/>
            <person name="Ali S."/>
            <person name="Alsbrooks S.L."/>
            <person name="Anim B.N."/>
            <person name="Anosike U.S."/>
            <person name="Attaway T."/>
            <person name="Bandaranaike D.P."/>
            <person name="Battles P.K."/>
            <person name="Bell S.N."/>
            <person name="Bell A.V."/>
            <person name="Beltran B."/>
            <person name="Bickham C."/>
            <person name="Bustamante Y."/>
            <person name="Caleb T."/>
            <person name="Canada A."/>
            <person name="Cardenas V."/>
            <person name="Carter K."/>
            <person name="Chacko J."/>
            <person name="Chandrabose M.N."/>
            <person name="Chavez D."/>
            <person name="Chavez A."/>
            <person name="Chen L."/>
            <person name="Chu H.-S."/>
            <person name="Claassen K.J."/>
            <person name="Cockrell R."/>
            <person name="Collins M."/>
            <person name="Cooper J.A."/>
            <person name="Cree A."/>
            <person name="Curry S.M."/>
            <person name="Da Y."/>
            <person name="Dao M.D."/>
            <person name="Das B."/>
            <person name="Davila M.-L."/>
            <person name="Davy-Carroll L."/>
            <person name="Denson S."/>
            <person name="Dinh H."/>
            <person name="Ebong V.E."/>
            <person name="Edwards J.R."/>
            <person name="Egan A."/>
            <person name="El-Daye J."/>
            <person name="Escobedo L."/>
            <person name="Fernandez S."/>
            <person name="Fernando P.R."/>
            <person name="Flagg N."/>
            <person name="Forbes L.D."/>
            <person name="Fowler R.G."/>
            <person name="Fu Q."/>
            <person name="Gabisi R.A."/>
            <person name="Ganer J."/>
            <person name="Garbino Pronczuk A."/>
            <person name="Garcia R.M."/>
            <person name="Garner T."/>
            <person name="Garrett T.E."/>
            <person name="Gonzalez D.A."/>
            <person name="Hamid H."/>
            <person name="Hawkins E.S."/>
            <person name="Hirani K."/>
            <person name="Hogues M.E."/>
            <person name="Hollins B."/>
            <person name="Hsiao C.-H."/>
            <person name="Jabil R."/>
            <person name="James M.L."/>
            <person name="Jhangiani S.N."/>
            <person name="Johnson B."/>
            <person name="Johnson Q."/>
            <person name="Joshi V."/>
            <person name="Kalu J.B."/>
            <person name="Kam C."/>
            <person name="Kashfia A."/>
            <person name="Keebler J."/>
            <person name="Kisamo H."/>
            <person name="Kovar C.L."/>
            <person name="Lago L.A."/>
            <person name="Lai C.-Y."/>
            <person name="Laidlaw J."/>
            <person name="Lara F."/>
            <person name="Le T.-K."/>
            <person name="Lee S.L."/>
            <person name="Legall F.H."/>
            <person name="Lemon S.J."/>
            <person name="Lewis L.R."/>
            <person name="Li B."/>
            <person name="Liu Y."/>
            <person name="Liu Y.-S."/>
            <person name="Lopez J."/>
            <person name="Lozado R.J."/>
            <person name="Lu J."/>
            <person name="Madu R.C."/>
            <person name="Maheshwari M."/>
            <person name="Maheshwari R."/>
            <person name="Malloy K."/>
            <person name="Martinez E."/>
            <person name="Mathew T."/>
            <person name="Mercado I.C."/>
            <person name="Mercado C."/>
            <person name="Meyer B."/>
            <person name="Montgomery K."/>
            <person name="Morgan M.B."/>
            <person name="Munidasa M."/>
            <person name="Nazareth L.V."/>
            <person name="Nelson J."/>
            <person name="Ng B.M."/>
            <person name="Nguyen N.B."/>
            <person name="Nguyen P.Q."/>
            <person name="Nguyen T."/>
            <person name="Obregon M."/>
            <person name="Okwuonu G.O."/>
            <person name="Onwere C.G."/>
            <person name="Orozco G."/>
            <person name="Parra A."/>
            <person name="Patel S."/>
            <person name="Patil S."/>
            <person name="Perez A."/>
            <person name="Perez Y."/>
            <person name="Pham C."/>
            <person name="Primus E.L."/>
            <person name="Pu L.-L."/>
            <person name="Puazo M."/>
            <person name="Qin X."/>
            <person name="Quiroz J.B."/>
            <person name="Reese J."/>
            <person name="Richards S."/>
            <person name="Rives C.M."/>
            <person name="Robberts R."/>
            <person name="Ruiz S.J."/>
            <person name="Ruiz M.J."/>
            <person name="Santibanez J."/>
            <person name="Schneider B.W."/>
            <person name="Sisson I."/>
            <person name="Smith M."/>
            <person name="Sodergren E."/>
            <person name="Song X.-Z."/>
            <person name="Song B.B."/>
            <person name="Summersgill H."/>
            <person name="Thelus R."/>
            <person name="Thornton R.D."/>
            <person name="Trejos Z.Y."/>
            <person name="Usmani K."/>
            <person name="Vattathil S."/>
            <person name="Villasana D."/>
            <person name="Walker D.L."/>
            <person name="Wang S."/>
            <person name="Wang K."/>
            <person name="White C.S."/>
            <person name="Williams A.C."/>
            <person name="Williamson J."/>
            <person name="Wilson K."/>
            <person name="Woghiren I.O."/>
            <person name="Woodworth J.R."/>
            <person name="Worley K.C."/>
            <person name="Wright R.A."/>
            <person name="Wu W."/>
            <person name="Young L."/>
            <person name="Zhang L."/>
            <person name="Zhang J."/>
            <person name="Zhu Y."/>
            <person name="Muzny D.M."/>
            <person name="Weinstock G."/>
            <person name="Gibbs R.A."/>
        </authorList>
    </citation>
    <scope>NUCLEOTIDE SEQUENCE [LARGE SCALE GENOMIC DNA]</scope>
    <source>
        <strain evidence="3">LSR1</strain>
    </source>
</reference>